<dbReference type="EMBL" id="CP019288">
    <property type="protein sequence ID" value="QHI34983.1"/>
    <property type="molecule type" value="Genomic_DNA"/>
</dbReference>
<sequence length="143" mass="17055">MKKLTLLLLLFSSFFSFAQKEKKETVYLLFDTTSKEKCIVEDGSGNSQNLNKFRKEYKEKSISFNICNEYFAYSTKKKLKDTCSIKELDNIKFVDLKYIQDKKSKNVMRYNPFEKIYLVEIISKEKIIKYDVTWIDDWVMIGD</sequence>
<evidence type="ECO:0000313" key="2">
    <source>
        <dbReference type="EMBL" id="QHI34983.1"/>
    </source>
</evidence>
<accession>A0A7L4ZE19</accession>
<feature type="chain" id="PRO_5029847073" evidence="1">
    <location>
        <begin position="19"/>
        <end position="143"/>
    </location>
</feature>
<gene>
    <name evidence="2" type="ORF">IMCC3317_03290</name>
</gene>
<keyword evidence="1" id="KW-0732">Signal</keyword>
<organism evidence="2 3">
    <name type="scientific">Kordia antarctica</name>
    <dbReference type="NCBI Taxonomy" id="1218801"/>
    <lineage>
        <taxon>Bacteria</taxon>
        <taxon>Pseudomonadati</taxon>
        <taxon>Bacteroidota</taxon>
        <taxon>Flavobacteriia</taxon>
        <taxon>Flavobacteriales</taxon>
        <taxon>Flavobacteriaceae</taxon>
        <taxon>Kordia</taxon>
    </lineage>
</organism>
<proteinExistence type="predicted"/>
<evidence type="ECO:0000313" key="3">
    <source>
        <dbReference type="Proteomes" id="UP000464657"/>
    </source>
</evidence>
<reference evidence="2 3" key="1">
    <citation type="journal article" date="2013" name="Int. J. Syst. Evol. Microbiol.">
        <title>Kordia antarctica sp. nov., isolated from Antarctic seawater.</title>
        <authorList>
            <person name="Baek K."/>
            <person name="Choi A."/>
            <person name="Kang I."/>
            <person name="Lee K."/>
            <person name="Cho J.C."/>
        </authorList>
    </citation>
    <scope>NUCLEOTIDE SEQUENCE [LARGE SCALE GENOMIC DNA]</scope>
    <source>
        <strain evidence="2 3">IMCC3317</strain>
    </source>
</reference>
<dbReference type="RefSeq" id="WP_160127763.1">
    <property type="nucleotide sequence ID" value="NZ_CP019288.1"/>
</dbReference>
<feature type="signal peptide" evidence="1">
    <location>
        <begin position="1"/>
        <end position="18"/>
    </location>
</feature>
<dbReference type="AlphaFoldDB" id="A0A7L4ZE19"/>
<dbReference type="Proteomes" id="UP000464657">
    <property type="component" value="Chromosome"/>
</dbReference>
<dbReference type="KEGG" id="kan:IMCC3317_03290"/>
<evidence type="ECO:0000256" key="1">
    <source>
        <dbReference type="SAM" id="SignalP"/>
    </source>
</evidence>
<protein>
    <submittedName>
        <fullName evidence="2">Uncharacterized protein</fullName>
    </submittedName>
</protein>
<name>A0A7L4ZE19_9FLAO</name>
<dbReference type="OrthoDB" id="1446280at2"/>
<keyword evidence="3" id="KW-1185">Reference proteome</keyword>